<feature type="region of interest" description="Disordered" evidence="1">
    <location>
        <begin position="1"/>
        <end position="42"/>
    </location>
</feature>
<organism evidence="2 3">
    <name type="scientific">Hymenobacter jeongseonensis</name>
    <dbReference type="NCBI Taxonomy" id="2791027"/>
    <lineage>
        <taxon>Bacteria</taxon>
        <taxon>Pseudomonadati</taxon>
        <taxon>Bacteroidota</taxon>
        <taxon>Cytophagia</taxon>
        <taxon>Cytophagales</taxon>
        <taxon>Hymenobacteraceae</taxon>
        <taxon>Hymenobacter</taxon>
    </lineage>
</organism>
<name>A0ABS0IHT5_9BACT</name>
<sequence length="231" mass="24620">MATLGSCSEDKPRRSDSELLVDPPVAPVADGTTAPEEVSDATVTAASQRLTGAGRRYQVAVGTAYFFDSPQQSTPNGRYLRRGDVFYGEGELNGFVKTGFVTPNGVKSTGWLKVRELARISAGSAPETAPRGGAANPPAAAANATANDARATPEAPLQPVPTVSSNARTAVVQVDRSYFYNTPDLTAPRKAHCVRGDKVRLGETRGEAVYVTFTNWENVTSTGWMRRDALR</sequence>
<evidence type="ECO:0000313" key="3">
    <source>
        <dbReference type="Proteomes" id="UP000597617"/>
    </source>
</evidence>
<keyword evidence="3" id="KW-1185">Reference proteome</keyword>
<dbReference type="Proteomes" id="UP000597617">
    <property type="component" value="Unassembled WGS sequence"/>
</dbReference>
<evidence type="ECO:0008006" key="4">
    <source>
        <dbReference type="Google" id="ProtNLM"/>
    </source>
</evidence>
<reference evidence="2 3" key="1">
    <citation type="submission" date="2020-11" db="EMBL/GenBank/DDBJ databases">
        <authorList>
            <person name="Kim M.K."/>
        </authorList>
    </citation>
    <scope>NUCLEOTIDE SEQUENCE [LARGE SCALE GENOMIC DNA]</scope>
    <source>
        <strain evidence="2 3">BT683</strain>
    </source>
</reference>
<feature type="region of interest" description="Disordered" evidence="1">
    <location>
        <begin position="123"/>
        <end position="164"/>
    </location>
</feature>
<feature type="compositionally biased region" description="Low complexity" evidence="1">
    <location>
        <begin position="128"/>
        <end position="153"/>
    </location>
</feature>
<dbReference type="RefSeq" id="WP_196282299.1">
    <property type="nucleotide sequence ID" value="NZ_JADQDQ010000004.1"/>
</dbReference>
<gene>
    <name evidence="2" type="ORF">I2I05_11010</name>
</gene>
<feature type="compositionally biased region" description="Basic and acidic residues" evidence="1">
    <location>
        <begin position="8"/>
        <end position="17"/>
    </location>
</feature>
<accession>A0ABS0IHT5</accession>
<evidence type="ECO:0000256" key="1">
    <source>
        <dbReference type="SAM" id="MobiDB-lite"/>
    </source>
</evidence>
<comment type="caution">
    <text evidence="2">The sequence shown here is derived from an EMBL/GenBank/DDBJ whole genome shotgun (WGS) entry which is preliminary data.</text>
</comment>
<evidence type="ECO:0000313" key="2">
    <source>
        <dbReference type="EMBL" id="MBF9237924.1"/>
    </source>
</evidence>
<dbReference type="EMBL" id="JADQDQ010000004">
    <property type="protein sequence ID" value="MBF9237924.1"/>
    <property type="molecule type" value="Genomic_DNA"/>
</dbReference>
<protein>
    <recommendedName>
        <fullName evidence="4">SH3 domain-containing protein</fullName>
    </recommendedName>
</protein>
<proteinExistence type="predicted"/>